<evidence type="ECO:0000313" key="4">
    <source>
        <dbReference type="EMBL" id="PAP74228.1"/>
    </source>
</evidence>
<dbReference type="PANTHER" id="PTHR46268">
    <property type="entry name" value="STRESS RESPONSE PROTEIN NHAX"/>
    <property type="match status" value="1"/>
</dbReference>
<keyword evidence="5" id="KW-1185">Reference proteome</keyword>
<dbReference type="Proteomes" id="UP000216339">
    <property type="component" value="Unassembled WGS sequence"/>
</dbReference>
<gene>
    <name evidence="4" type="ORF">BSZ37_21225</name>
</gene>
<evidence type="ECO:0000259" key="3">
    <source>
        <dbReference type="Pfam" id="PF00582"/>
    </source>
</evidence>
<comment type="similarity">
    <text evidence="1">Belongs to the universal stress protein A family.</text>
</comment>
<dbReference type="SUPFAM" id="SSF52402">
    <property type="entry name" value="Adenine nucleotide alpha hydrolases-like"/>
    <property type="match status" value="2"/>
</dbReference>
<dbReference type="PRINTS" id="PR01438">
    <property type="entry name" value="UNVRSLSTRESS"/>
</dbReference>
<dbReference type="InterPro" id="IPR014729">
    <property type="entry name" value="Rossmann-like_a/b/a_fold"/>
</dbReference>
<evidence type="ECO:0000256" key="2">
    <source>
        <dbReference type="SAM" id="MobiDB-lite"/>
    </source>
</evidence>
<name>A0A271ITI2_9BACT</name>
<evidence type="ECO:0000313" key="5">
    <source>
        <dbReference type="Proteomes" id="UP000216339"/>
    </source>
</evidence>
<feature type="region of interest" description="Disordered" evidence="2">
    <location>
        <begin position="49"/>
        <end position="68"/>
    </location>
</feature>
<dbReference type="InterPro" id="IPR006015">
    <property type="entry name" value="Universal_stress_UspA"/>
</dbReference>
<sequence length="321" mass="33328">MFAPTRILAPVDFSEGSEAALRWAVDLAQRTGAELHVLHVESGSAFGGETSGDASLAGGRSLRVPDRDRSGDDLAALIDRVPTGEVLVTRARAHGRPSREVLDYAEREGADLVVMGTRGRRGLRRLLLGSVAGEVLRRARVPVLVVPETAPLGPVRLVLAPTDFSDAARQTLPIAAGLAALHGADLELVHALEPVRAVRVTIPAGAIPGLSDGARCRLRAMAGDPALTAELGSGKATGVAHEEGGVLVAARPPTKIGHHLIEGYAPEAIVGYARSRGADAVVMARRGLTGVERLLLGSVTERVCQLGPCPVLVVPPETPGA</sequence>
<dbReference type="PANTHER" id="PTHR46268:SF6">
    <property type="entry name" value="UNIVERSAL STRESS PROTEIN UP12"/>
    <property type="match status" value="1"/>
</dbReference>
<protein>
    <recommendedName>
        <fullName evidence="3">UspA domain-containing protein</fullName>
    </recommendedName>
</protein>
<feature type="domain" description="UspA" evidence="3">
    <location>
        <begin position="157"/>
        <end position="315"/>
    </location>
</feature>
<organism evidence="4 5">
    <name type="scientific">Rubrivirga marina</name>
    <dbReference type="NCBI Taxonomy" id="1196024"/>
    <lineage>
        <taxon>Bacteria</taxon>
        <taxon>Pseudomonadati</taxon>
        <taxon>Rhodothermota</taxon>
        <taxon>Rhodothermia</taxon>
        <taxon>Rhodothermales</taxon>
        <taxon>Rubricoccaceae</taxon>
        <taxon>Rubrivirga</taxon>
    </lineage>
</organism>
<dbReference type="RefSeq" id="WP_179299820.1">
    <property type="nucleotide sequence ID" value="NZ_MQWD01000010.1"/>
</dbReference>
<dbReference type="EMBL" id="MQWD01000010">
    <property type="protein sequence ID" value="PAP74228.1"/>
    <property type="molecule type" value="Genomic_DNA"/>
</dbReference>
<dbReference type="Pfam" id="PF00582">
    <property type="entry name" value="Usp"/>
    <property type="match status" value="2"/>
</dbReference>
<comment type="caution">
    <text evidence="4">The sequence shown here is derived from an EMBL/GenBank/DDBJ whole genome shotgun (WGS) entry which is preliminary data.</text>
</comment>
<dbReference type="Gene3D" id="3.40.50.620">
    <property type="entry name" value="HUPs"/>
    <property type="match status" value="2"/>
</dbReference>
<dbReference type="InterPro" id="IPR006016">
    <property type="entry name" value="UspA"/>
</dbReference>
<evidence type="ECO:0000256" key="1">
    <source>
        <dbReference type="ARBA" id="ARBA00008791"/>
    </source>
</evidence>
<reference evidence="4 5" key="1">
    <citation type="submission" date="2016-11" db="EMBL/GenBank/DDBJ databases">
        <title>Study of marine rhodopsin-containing bacteria.</title>
        <authorList>
            <person name="Yoshizawa S."/>
            <person name="Kumagai Y."/>
            <person name="Kogure K."/>
        </authorList>
    </citation>
    <scope>NUCLEOTIDE SEQUENCE [LARGE SCALE GENOMIC DNA]</scope>
    <source>
        <strain evidence="4 5">SAORIC-28</strain>
    </source>
</reference>
<feature type="domain" description="UspA" evidence="3">
    <location>
        <begin position="6"/>
        <end position="147"/>
    </location>
</feature>
<accession>A0A271ITI2</accession>
<proteinExistence type="inferred from homology"/>
<dbReference type="AlphaFoldDB" id="A0A271ITI2"/>
<dbReference type="CDD" id="cd00293">
    <property type="entry name" value="USP-like"/>
    <property type="match status" value="2"/>
</dbReference>